<evidence type="ECO:0000256" key="3">
    <source>
        <dbReference type="ARBA" id="ARBA00023125"/>
    </source>
</evidence>
<dbReference type="PANTHER" id="PTHR31719:SF201">
    <property type="entry name" value="NAC TRANSCRIPTION FACTOR 47"/>
    <property type="match status" value="1"/>
</dbReference>
<evidence type="ECO:0000256" key="4">
    <source>
        <dbReference type="ARBA" id="ARBA00023163"/>
    </source>
</evidence>
<evidence type="ECO:0000256" key="2">
    <source>
        <dbReference type="ARBA" id="ARBA00023015"/>
    </source>
</evidence>
<feature type="domain" description="NAC" evidence="7">
    <location>
        <begin position="14"/>
        <end position="172"/>
    </location>
</feature>
<dbReference type="GO" id="GO:0009791">
    <property type="term" value="P:post-embryonic development"/>
    <property type="evidence" value="ECO:0007669"/>
    <property type="project" value="UniProtKB-ARBA"/>
</dbReference>
<organism evidence="8 9">
    <name type="scientific">Zingiber officinale</name>
    <name type="common">Ginger</name>
    <name type="synonym">Amomum zingiber</name>
    <dbReference type="NCBI Taxonomy" id="94328"/>
    <lineage>
        <taxon>Eukaryota</taxon>
        <taxon>Viridiplantae</taxon>
        <taxon>Streptophyta</taxon>
        <taxon>Embryophyta</taxon>
        <taxon>Tracheophyta</taxon>
        <taxon>Spermatophyta</taxon>
        <taxon>Magnoliopsida</taxon>
        <taxon>Liliopsida</taxon>
        <taxon>Zingiberales</taxon>
        <taxon>Zingiberaceae</taxon>
        <taxon>Zingiber</taxon>
    </lineage>
</organism>
<name>A0A8J5FFC9_ZINOF</name>
<dbReference type="FunFam" id="2.170.150.80:FF:000005">
    <property type="entry name" value="NAC transcription factor 56"/>
    <property type="match status" value="1"/>
</dbReference>
<evidence type="ECO:0000256" key="6">
    <source>
        <dbReference type="SAM" id="MobiDB-lite"/>
    </source>
</evidence>
<evidence type="ECO:0000259" key="7">
    <source>
        <dbReference type="PROSITE" id="PS51005"/>
    </source>
</evidence>
<dbReference type="Gene3D" id="2.170.150.80">
    <property type="entry name" value="NAC domain"/>
    <property type="match status" value="1"/>
</dbReference>
<evidence type="ECO:0000256" key="5">
    <source>
        <dbReference type="ARBA" id="ARBA00023242"/>
    </source>
</evidence>
<keyword evidence="2" id="KW-0805">Transcription regulation</keyword>
<keyword evidence="5" id="KW-0539">Nucleus</keyword>
<proteinExistence type="predicted"/>
<dbReference type="SUPFAM" id="SSF101941">
    <property type="entry name" value="NAC domain"/>
    <property type="match status" value="1"/>
</dbReference>
<gene>
    <name evidence="8" type="ORF">ZIOFF_054720</name>
</gene>
<dbReference type="PANTHER" id="PTHR31719">
    <property type="entry name" value="NAC TRANSCRIPTION FACTOR 56"/>
    <property type="match status" value="1"/>
</dbReference>
<dbReference type="InterPro" id="IPR036093">
    <property type="entry name" value="NAC_dom_sf"/>
</dbReference>
<evidence type="ECO:0000256" key="1">
    <source>
        <dbReference type="ARBA" id="ARBA00004123"/>
    </source>
</evidence>
<dbReference type="GO" id="GO:0006355">
    <property type="term" value="P:regulation of DNA-templated transcription"/>
    <property type="evidence" value="ECO:0007669"/>
    <property type="project" value="InterPro"/>
</dbReference>
<dbReference type="PROSITE" id="PS51005">
    <property type="entry name" value="NAC"/>
    <property type="match status" value="1"/>
</dbReference>
<dbReference type="GO" id="GO:0005634">
    <property type="term" value="C:nucleus"/>
    <property type="evidence" value="ECO:0007669"/>
    <property type="project" value="UniProtKB-SubCell"/>
</dbReference>
<sequence>MSDRAVAAAAAAPLPPGFRFHPTDEELILHYLRHQAASQPCPVSIIAEVDIYKHDPWELPAKAMFGEQEWYFFSPRDRKYPNGIRPNRSAASGYWKATGTDKPIRGGSGTVGVKKALVFYKGRPPKGRKTNWIMHEFRLTDAHSSSFTYEPMKFRTSSMRLDDWVLCRIYNKNYKLESMAPAQEQGSSLSVPDYSDDYSSLRHLFDYLPVTPQGFESAMLLGGQSGATHLSADNGDTNRNEGREESPVAMATSSSTLYSLMADQCNNDTAAVTTHSTVGELRCGGLRSLRNYDENVLDPDSRERPGLPLWSVALQTALPLWSAALVCHSADLVCCSSLPLCRPALTLWSTALQTCSATLVCRSADLLDCSGLPLCRPGLLLCRLGLPLWSATLQTCSSALVCHSADLLFRSADLVFRSGLPLCRPALPLCRLSLPLWSAALQTCSTALQTCPIAQLCCVTKISPCWQPEIIRLGHFDYLLFRSADLVFRSGLPLCKPALPLCRLSLPLWSTTLQTCSSALQT</sequence>
<dbReference type="Pfam" id="PF02365">
    <property type="entry name" value="NAM"/>
    <property type="match status" value="1"/>
</dbReference>
<protein>
    <recommendedName>
        <fullName evidence="7">NAC domain-containing protein</fullName>
    </recommendedName>
</protein>
<dbReference type="InterPro" id="IPR003441">
    <property type="entry name" value="NAC-dom"/>
</dbReference>
<comment type="caution">
    <text evidence="8">The sequence shown here is derived from an EMBL/GenBank/DDBJ whole genome shotgun (WGS) entry which is preliminary data.</text>
</comment>
<keyword evidence="9" id="KW-1185">Reference proteome</keyword>
<dbReference type="EMBL" id="JACMSC010000015">
    <property type="protein sequence ID" value="KAG6486150.1"/>
    <property type="molecule type" value="Genomic_DNA"/>
</dbReference>
<comment type="subcellular location">
    <subcellularLocation>
        <location evidence="1">Nucleus</location>
    </subcellularLocation>
</comment>
<keyword evidence="4" id="KW-0804">Transcription</keyword>
<reference evidence="8 9" key="1">
    <citation type="submission" date="2020-08" db="EMBL/GenBank/DDBJ databases">
        <title>Plant Genome Project.</title>
        <authorList>
            <person name="Zhang R.-G."/>
        </authorList>
    </citation>
    <scope>NUCLEOTIDE SEQUENCE [LARGE SCALE GENOMIC DNA]</scope>
    <source>
        <tissue evidence="8">Rhizome</tissue>
    </source>
</reference>
<dbReference type="GO" id="GO:0048608">
    <property type="term" value="P:reproductive structure development"/>
    <property type="evidence" value="ECO:0007669"/>
    <property type="project" value="UniProtKB-ARBA"/>
</dbReference>
<evidence type="ECO:0000313" key="9">
    <source>
        <dbReference type="Proteomes" id="UP000734854"/>
    </source>
</evidence>
<evidence type="ECO:0000313" key="8">
    <source>
        <dbReference type="EMBL" id="KAG6486150.1"/>
    </source>
</evidence>
<feature type="region of interest" description="Disordered" evidence="6">
    <location>
        <begin position="226"/>
        <end position="248"/>
    </location>
</feature>
<keyword evidence="3" id="KW-0238">DNA-binding</keyword>
<dbReference type="AlphaFoldDB" id="A0A8J5FFC9"/>
<dbReference type="GO" id="GO:0003677">
    <property type="term" value="F:DNA binding"/>
    <property type="evidence" value="ECO:0007669"/>
    <property type="project" value="UniProtKB-KW"/>
</dbReference>
<feature type="compositionally biased region" description="Basic and acidic residues" evidence="6">
    <location>
        <begin position="236"/>
        <end position="246"/>
    </location>
</feature>
<dbReference type="Proteomes" id="UP000734854">
    <property type="component" value="Unassembled WGS sequence"/>
</dbReference>
<accession>A0A8J5FFC9</accession>